<dbReference type="RefSeq" id="WP_092694814.1">
    <property type="nucleotide sequence ID" value="NZ_FOGU01000008.1"/>
</dbReference>
<dbReference type="InterPro" id="IPR016181">
    <property type="entry name" value="Acyl_CoA_acyltransferase"/>
</dbReference>
<dbReference type="GO" id="GO:0016747">
    <property type="term" value="F:acyltransferase activity, transferring groups other than amino-acyl groups"/>
    <property type="evidence" value="ECO:0007669"/>
    <property type="project" value="InterPro"/>
</dbReference>
<dbReference type="Proteomes" id="UP000198885">
    <property type="component" value="Unassembled WGS sequence"/>
</dbReference>
<sequence length="165" mass="17384">MPASPIRSARPADVPAILSIWNPIIRDTAITFNATEKSEAEVAALISERAAAGHALLVAEGAGRVIGFGGYGQFRGGVGYGRTMEHTLLFAPEARGAGLGRAMIQALCAHARETGAHSLIAGVSAENPGGRAFHRATGFAEIATLPEVGFKFGRYMDLHLMQRML</sequence>
<dbReference type="OrthoDB" id="5459937at2"/>
<dbReference type="PANTHER" id="PTHR43072">
    <property type="entry name" value="N-ACETYLTRANSFERASE"/>
    <property type="match status" value="1"/>
</dbReference>
<dbReference type="Gene3D" id="3.40.630.30">
    <property type="match status" value="1"/>
</dbReference>
<evidence type="ECO:0000313" key="4">
    <source>
        <dbReference type="EMBL" id="SES25962.1"/>
    </source>
</evidence>
<dbReference type="CDD" id="cd04301">
    <property type="entry name" value="NAT_SF"/>
    <property type="match status" value="1"/>
</dbReference>
<keyword evidence="1 4" id="KW-0808">Transferase</keyword>
<dbReference type="Pfam" id="PF00583">
    <property type="entry name" value="Acetyltransf_1"/>
    <property type="match status" value="1"/>
</dbReference>
<name>A0A1H9VWH3_9RHOB</name>
<dbReference type="SUPFAM" id="SSF55729">
    <property type="entry name" value="Acyl-CoA N-acyltransferases (Nat)"/>
    <property type="match status" value="1"/>
</dbReference>
<keyword evidence="2" id="KW-0012">Acyltransferase</keyword>
<dbReference type="InterPro" id="IPR000182">
    <property type="entry name" value="GNAT_dom"/>
</dbReference>
<evidence type="ECO:0000256" key="2">
    <source>
        <dbReference type="ARBA" id="ARBA00023315"/>
    </source>
</evidence>
<dbReference type="AlphaFoldDB" id="A0A1H9VWH3"/>
<dbReference type="EMBL" id="FOGU01000008">
    <property type="protein sequence ID" value="SES25962.1"/>
    <property type="molecule type" value="Genomic_DNA"/>
</dbReference>
<evidence type="ECO:0000313" key="5">
    <source>
        <dbReference type="Proteomes" id="UP000198885"/>
    </source>
</evidence>
<dbReference type="STRING" id="641238.SAMN04490244_108155"/>
<accession>A0A1H9VWH3</accession>
<gene>
    <name evidence="4" type="ORF">SAMN04490244_108155</name>
</gene>
<feature type="domain" description="N-acetyltransferase" evidence="3">
    <location>
        <begin position="4"/>
        <end position="161"/>
    </location>
</feature>
<reference evidence="4 5" key="1">
    <citation type="submission" date="2016-10" db="EMBL/GenBank/DDBJ databases">
        <authorList>
            <person name="de Groot N.N."/>
        </authorList>
    </citation>
    <scope>NUCLEOTIDE SEQUENCE [LARGE SCALE GENOMIC DNA]</scope>
    <source>
        <strain evidence="4 5">DSM 23042</strain>
    </source>
</reference>
<evidence type="ECO:0000256" key="1">
    <source>
        <dbReference type="ARBA" id="ARBA00022679"/>
    </source>
</evidence>
<dbReference type="PROSITE" id="PS51186">
    <property type="entry name" value="GNAT"/>
    <property type="match status" value="1"/>
</dbReference>
<organism evidence="4 5">
    <name type="scientific">Tranquillimonas rosea</name>
    <dbReference type="NCBI Taxonomy" id="641238"/>
    <lineage>
        <taxon>Bacteria</taxon>
        <taxon>Pseudomonadati</taxon>
        <taxon>Pseudomonadota</taxon>
        <taxon>Alphaproteobacteria</taxon>
        <taxon>Rhodobacterales</taxon>
        <taxon>Roseobacteraceae</taxon>
        <taxon>Tranquillimonas</taxon>
    </lineage>
</organism>
<evidence type="ECO:0000259" key="3">
    <source>
        <dbReference type="PROSITE" id="PS51186"/>
    </source>
</evidence>
<keyword evidence="5" id="KW-1185">Reference proteome</keyword>
<proteinExistence type="predicted"/>
<protein>
    <submittedName>
        <fullName evidence="4">Phosphinothricin acetyltransferase</fullName>
    </submittedName>
</protein>
<dbReference type="PANTHER" id="PTHR43072:SF23">
    <property type="entry name" value="UPF0039 PROTEIN C11D3.02C"/>
    <property type="match status" value="1"/>
</dbReference>